<organism evidence="8 9">
    <name type="scientific">Xanthobacter aminoxidans</name>
    <dbReference type="NCBI Taxonomy" id="186280"/>
    <lineage>
        <taxon>Bacteria</taxon>
        <taxon>Pseudomonadati</taxon>
        <taxon>Pseudomonadota</taxon>
        <taxon>Alphaproteobacteria</taxon>
        <taxon>Hyphomicrobiales</taxon>
        <taxon>Xanthobacteraceae</taxon>
        <taxon>Xanthobacter</taxon>
    </lineage>
</organism>
<evidence type="ECO:0000259" key="7">
    <source>
        <dbReference type="Pfam" id="PF00296"/>
    </source>
</evidence>
<dbReference type="Gene3D" id="3.20.20.30">
    <property type="entry name" value="Luciferase-like domain"/>
    <property type="match status" value="1"/>
</dbReference>
<keyword evidence="1" id="KW-0285">Flavoprotein</keyword>
<dbReference type="SUPFAM" id="SSF51679">
    <property type="entry name" value="Bacterial luciferase-like"/>
    <property type="match status" value="1"/>
</dbReference>
<protein>
    <submittedName>
        <fullName evidence="8">LLM class flavin-dependent oxidoreductase</fullName>
        <ecNumber evidence="8">1.-.-.-</ecNumber>
    </submittedName>
</protein>
<evidence type="ECO:0000313" key="9">
    <source>
        <dbReference type="Proteomes" id="UP001604043"/>
    </source>
</evidence>
<evidence type="ECO:0000256" key="2">
    <source>
        <dbReference type="ARBA" id="ARBA00022643"/>
    </source>
</evidence>
<evidence type="ECO:0000313" key="8">
    <source>
        <dbReference type="EMBL" id="MFG1252854.1"/>
    </source>
</evidence>
<feature type="compositionally biased region" description="Polar residues" evidence="6">
    <location>
        <begin position="479"/>
        <end position="523"/>
    </location>
</feature>
<evidence type="ECO:0000256" key="4">
    <source>
        <dbReference type="ARBA" id="ARBA00023033"/>
    </source>
</evidence>
<comment type="similarity">
    <text evidence="5">Belongs to the NtaA/SnaA/DszA monooxygenase family.</text>
</comment>
<comment type="caution">
    <text evidence="8">The sequence shown here is derived from an EMBL/GenBank/DDBJ whole genome shotgun (WGS) entry which is preliminary data.</text>
</comment>
<reference evidence="8 9" key="1">
    <citation type="submission" date="2024-02" db="EMBL/GenBank/DDBJ databases">
        <title>Expansion and revision of Xanthobacter and proposal of Roseixanthobacter gen. nov.</title>
        <authorList>
            <person name="Soltysiak M.P.M."/>
            <person name="Jalihal A."/>
            <person name="Ory A."/>
            <person name="Chrisophersen C."/>
            <person name="Lee A.D."/>
            <person name="Boulton J."/>
            <person name="Springer M."/>
        </authorList>
    </citation>
    <scope>NUCLEOTIDE SEQUENCE [LARGE SCALE GENOMIC DNA]</scope>
    <source>
        <strain evidence="8 9">CB5</strain>
    </source>
</reference>
<dbReference type="InterPro" id="IPR016215">
    <property type="entry name" value="NTA_MOA"/>
</dbReference>
<dbReference type="PANTHER" id="PTHR30011:SF16">
    <property type="entry name" value="C2H2 FINGER DOMAIN TRANSCRIPTION FACTOR (EUROFUNG)-RELATED"/>
    <property type="match status" value="1"/>
</dbReference>
<dbReference type="Pfam" id="PF00296">
    <property type="entry name" value="Bac_luciferase"/>
    <property type="match status" value="1"/>
</dbReference>
<proteinExistence type="inferred from homology"/>
<feature type="compositionally biased region" description="Polar residues" evidence="6">
    <location>
        <begin position="549"/>
        <end position="558"/>
    </location>
</feature>
<dbReference type="EC" id="1.-.-.-" evidence="8"/>
<keyword evidence="2" id="KW-0288">FMN</keyword>
<dbReference type="PANTHER" id="PTHR30011">
    <property type="entry name" value="ALKANESULFONATE MONOOXYGENASE-RELATED"/>
    <property type="match status" value="1"/>
</dbReference>
<dbReference type="Proteomes" id="UP001604043">
    <property type="component" value="Unassembled WGS sequence"/>
</dbReference>
<evidence type="ECO:0000256" key="3">
    <source>
        <dbReference type="ARBA" id="ARBA00023002"/>
    </source>
</evidence>
<feature type="region of interest" description="Disordered" evidence="6">
    <location>
        <begin position="479"/>
        <end position="558"/>
    </location>
</feature>
<keyword evidence="4" id="KW-0503">Monooxygenase</keyword>
<dbReference type="InterPro" id="IPR036661">
    <property type="entry name" value="Luciferase-like_sf"/>
</dbReference>
<keyword evidence="9" id="KW-1185">Reference proteome</keyword>
<dbReference type="InterPro" id="IPR051260">
    <property type="entry name" value="Diverse_substr_monoxygenases"/>
</dbReference>
<dbReference type="EMBL" id="JBAFUR010000002">
    <property type="protein sequence ID" value="MFG1252854.1"/>
    <property type="molecule type" value="Genomic_DNA"/>
</dbReference>
<evidence type="ECO:0000256" key="5">
    <source>
        <dbReference type="ARBA" id="ARBA00033748"/>
    </source>
</evidence>
<evidence type="ECO:0000256" key="1">
    <source>
        <dbReference type="ARBA" id="ARBA00022630"/>
    </source>
</evidence>
<sequence length="558" mass="60148">MTQTPAPDSTGPAAGSKKEIRVNAFAMATPVHHSPGLWRHPEDRSLDYTTLGYWTDLARTLEDGGFDALFVADSMASNDVYGGSYHAALKVGAQIPKLDPIVAVSAMARVTRHLGFGITSNALYEPPYPFARRMSTLDHLTKGRIGWNIVTGHTSSGSRAVGEKALTPHDARYDIADEYLDAVYALWEGSWDDDAAVRDRANRVFADPAKVRPIVHRGQHFQVEGIHLSEPSPQRTPVLFQAGASTRGRAFAARHAECIFVSGPTPNVIAPVVADTRARAAALGRDPKEILFFSMATTIVGATEEEAREKLESYRRFLNPEAALILFSGWTGIDFSKHDLDAPIRFDDRSQGLVSALEAFSIADPNRVWTVRELAEHNAIGGRGPVFIGSAAQVADQIEAWVEATDVDGLNLSYAVTPGGYADFGALVVPELRRRGRCCASSPGLSGRMPAASSSAVRRCRGRALIAAWCSRTIRSFPGSQQARTSSSPWSRPSQTAAGGTTWRTHARSSAASTWKAPSTSCPRNCPAACASAWPSPAPSPPIRPCCSWTSPSAPWTR</sequence>
<keyword evidence="3 8" id="KW-0560">Oxidoreductase</keyword>
<name>A0ABW6ZIF7_9HYPH</name>
<accession>A0ABW6ZIF7</accession>
<dbReference type="NCBIfam" id="TIGR03860">
    <property type="entry name" value="FMN_nitrolo"/>
    <property type="match status" value="1"/>
</dbReference>
<evidence type="ECO:0000256" key="6">
    <source>
        <dbReference type="SAM" id="MobiDB-lite"/>
    </source>
</evidence>
<feature type="domain" description="Luciferase-like" evidence="7">
    <location>
        <begin position="45"/>
        <end position="404"/>
    </location>
</feature>
<gene>
    <name evidence="8" type="ORF">V5F30_11625</name>
</gene>
<dbReference type="InterPro" id="IPR011251">
    <property type="entry name" value="Luciferase-like_dom"/>
</dbReference>
<dbReference type="GO" id="GO:0016491">
    <property type="term" value="F:oxidoreductase activity"/>
    <property type="evidence" value="ECO:0007669"/>
    <property type="project" value="UniProtKB-KW"/>
</dbReference>
<feature type="compositionally biased region" description="Low complexity" evidence="6">
    <location>
        <begin position="526"/>
        <end position="535"/>
    </location>
</feature>